<feature type="compositionally biased region" description="Basic residues" evidence="12">
    <location>
        <begin position="159"/>
        <end position="177"/>
    </location>
</feature>
<evidence type="ECO:0000256" key="4">
    <source>
        <dbReference type="ARBA" id="ARBA00016536"/>
    </source>
</evidence>
<reference evidence="14 15" key="1">
    <citation type="journal article" date="2023" name="J. Hered.">
        <title>Chromosome-level genome of the wood stork (Mycteria americana) provides insight into avian chromosome evolution.</title>
        <authorList>
            <person name="Flamio R. Jr."/>
            <person name="Ramstad K.M."/>
        </authorList>
    </citation>
    <scope>NUCLEOTIDE SEQUENCE [LARGE SCALE GENOMIC DNA]</scope>
    <source>
        <strain evidence="14">JAX WOST 10</strain>
    </source>
</reference>
<dbReference type="AlphaFoldDB" id="A0AAN7P0T2"/>
<evidence type="ECO:0000256" key="3">
    <source>
        <dbReference type="ARBA" id="ARBA00012750"/>
    </source>
</evidence>
<dbReference type="PANTHER" id="PTHR48418:SF1">
    <property type="entry name" value="TRNA WYBUTOSINE-SYNTHESIZING PROTEIN 3"/>
    <property type="match status" value="1"/>
</dbReference>
<accession>A0AAN7P0T2</accession>
<dbReference type="Pfam" id="PF02676">
    <property type="entry name" value="TYW3"/>
    <property type="match status" value="2"/>
</dbReference>
<keyword evidence="6" id="KW-0808">Transferase</keyword>
<gene>
    <name evidence="14" type="ORF">QYF61_012978</name>
</gene>
<evidence type="ECO:0000256" key="11">
    <source>
        <dbReference type="ARBA" id="ARBA00049202"/>
    </source>
</evidence>
<feature type="compositionally biased region" description="Gly residues" evidence="12">
    <location>
        <begin position="85"/>
        <end position="102"/>
    </location>
</feature>
<dbReference type="GO" id="GO:0008033">
    <property type="term" value="P:tRNA processing"/>
    <property type="evidence" value="ECO:0007669"/>
    <property type="project" value="UniProtKB-KW"/>
</dbReference>
<dbReference type="EC" id="2.1.1.282" evidence="3"/>
<feature type="region of interest" description="Disordered" evidence="12">
    <location>
        <begin position="57"/>
        <end position="103"/>
    </location>
</feature>
<dbReference type="InterPro" id="IPR036602">
    <property type="entry name" value="tRNA_yW-synthesising-like_sf"/>
</dbReference>
<proteinExistence type="inferred from homology"/>
<feature type="region of interest" description="Disordered" evidence="12">
    <location>
        <begin position="148"/>
        <end position="177"/>
    </location>
</feature>
<feature type="compositionally biased region" description="Basic residues" evidence="12">
    <location>
        <begin position="64"/>
        <end position="80"/>
    </location>
</feature>
<keyword evidence="15" id="KW-1185">Reference proteome</keyword>
<evidence type="ECO:0000259" key="13">
    <source>
        <dbReference type="Pfam" id="PF02676"/>
    </source>
</evidence>
<feature type="compositionally biased region" description="Basic and acidic residues" evidence="12">
    <location>
        <begin position="358"/>
        <end position="374"/>
    </location>
</feature>
<dbReference type="GO" id="GO:0032259">
    <property type="term" value="P:methylation"/>
    <property type="evidence" value="ECO:0007669"/>
    <property type="project" value="UniProtKB-KW"/>
</dbReference>
<evidence type="ECO:0000256" key="8">
    <source>
        <dbReference type="ARBA" id="ARBA00022694"/>
    </source>
</evidence>
<dbReference type="Gene3D" id="3.30.1960.10">
    <property type="entry name" value="tRNA wybutosine-synthesizing-like"/>
    <property type="match status" value="2"/>
</dbReference>
<dbReference type="PANTHER" id="PTHR48418">
    <property type="entry name" value="TRNA WYBUTOSINE-SYNTHESIZING PROTEIN 3"/>
    <property type="match status" value="1"/>
</dbReference>
<dbReference type="Proteomes" id="UP001333110">
    <property type="component" value="Unassembled WGS sequence"/>
</dbReference>
<comment type="function">
    <text evidence="9">Probable S-adenosyl-L-methionine-dependent methyltransferase that acts as a component of the wybutosine biosynthesis pathway. Wybutosine is a hyper modified guanosine with a tricyclic base found at the 3'-position adjacent to the anticodon of eukaryotic phenylalanine tRNA.</text>
</comment>
<keyword evidence="5" id="KW-0489">Methyltransferase</keyword>
<dbReference type="InterPro" id="IPR003827">
    <property type="entry name" value="tRNA_yW-synthesising"/>
</dbReference>
<organism evidence="14 15">
    <name type="scientific">Mycteria americana</name>
    <name type="common">Wood stork</name>
    <dbReference type="NCBI Taxonomy" id="33587"/>
    <lineage>
        <taxon>Eukaryota</taxon>
        <taxon>Metazoa</taxon>
        <taxon>Chordata</taxon>
        <taxon>Craniata</taxon>
        <taxon>Vertebrata</taxon>
        <taxon>Euteleostomi</taxon>
        <taxon>Archelosauria</taxon>
        <taxon>Archosauria</taxon>
        <taxon>Dinosauria</taxon>
        <taxon>Saurischia</taxon>
        <taxon>Theropoda</taxon>
        <taxon>Coelurosauria</taxon>
        <taxon>Aves</taxon>
        <taxon>Neognathae</taxon>
        <taxon>Neoaves</taxon>
        <taxon>Aequornithes</taxon>
        <taxon>Ciconiiformes</taxon>
        <taxon>Ciconiidae</taxon>
        <taxon>Mycteria</taxon>
    </lineage>
</organism>
<feature type="compositionally biased region" description="Low complexity" evidence="12">
    <location>
        <begin position="148"/>
        <end position="158"/>
    </location>
</feature>
<keyword evidence="8" id="KW-0819">tRNA processing</keyword>
<evidence type="ECO:0000256" key="10">
    <source>
        <dbReference type="ARBA" id="ARBA00030554"/>
    </source>
</evidence>
<evidence type="ECO:0000256" key="5">
    <source>
        <dbReference type="ARBA" id="ARBA00022603"/>
    </source>
</evidence>
<evidence type="ECO:0000256" key="6">
    <source>
        <dbReference type="ARBA" id="ARBA00022679"/>
    </source>
</evidence>
<evidence type="ECO:0000256" key="1">
    <source>
        <dbReference type="ARBA" id="ARBA00004797"/>
    </source>
</evidence>
<feature type="region of interest" description="Disordered" evidence="12">
    <location>
        <begin position="336"/>
        <end position="381"/>
    </location>
</feature>
<comment type="pathway">
    <text evidence="1">tRNA modification; wybutosine-tRNA(Phe) biosynthesis.</text>
</comment>
<keyword evidence="7" id="KW-0949">S-adenosyl-L-methionine</keyword>
<comment type="catalytic activity">
    <reaction evidence="11">
        <text>4-demethyl-7-[(3S)-3-amino-3-carboxypropyl]wyosine(37) in tRNA(Phe) + S-adenosyl-L-methionine = 7-[(3S)-3-amino-3-carboxypropyl]wyosine(37) in tRNA(Phe) + S-adenosyl-L-homocysteine + H(+)</text>
        <dbReference type="Rhea" id="RHEA:36635"/>
        <dbReference type="Rhea" id="RHEA-COMP:10378"/>
        <dbReference type="Rhea" id="RHEA-COMP:10379"/>
        <dbReference type="ChEBI" id="CHEBI:15378"/>
        <dbReference type="ChEBI" id="CHEBI:57856"/>
        <dbReference type="ChEBI" id="CHEBI:59789"/>
        <dbReference type="ChEBI" id="CHEBI:73543"/>
        <dbReference type="ChEBI" id="CHEBI:73550"/>
        <dbReference type="EC" id="2.1.1.282"/>
    </reaction>
</comment>
<comment type="similarity">
    <text evidence="2">Belongs to the TYW3 family.</text>
</comment>
<name>A0AAN7P0T2_MYCAM</name>
<evidence type="ECO:0000256" key="9">
    <source>
        <dbReference type="ARBA" id="ARBA00025378"/>
    </source>
</evidence>
<dbReference type="GO" id="GO:0008168">
    <property type="term" value="F:methyltransferase activity"/>
    <property type="evidence" value="ECO:0007669"/>
    <property type="project" value="UniProtKB-KW"/>
</dbReference>
<evidence type="ECO:0000313" key="14">
    <source>
        <dbReference type="EMBL" id="KAK4819833.1"/>
    </source>
</evidence>
<feature type="domain" description="tRNA wybutosine-synthesizing protein" evidence="13">
    <location>
        <begin position="197"/>
        <end position="326"/>
    </location>
</feature>
<evidence type="ECO:0000256" key="7">
    <source>
        <dbReference type="ARBA" id="ARBA00022691"/>
    </source>
</evidence>
<evidence type="ECO:0000313" key="15">
    <source>
        <dbReference type="Proteomes" id="UP001333110"/>
    </source>
</evidence>
<dbReference type="EMBL" id="JAUNZN010000006">
    <property type="protein sequence ID" value="KAK4819833.1"/>
    <property type="molecule type" value="Genomic_DNA"/>
</dbReference>
<evidence type="ECO:0000256" key="2">
    <source>
        <dbReference type="ARBA" id="ARBA00008569"/>
    </source>
</evidence>
<feature type="domain" description="tRNA wybutosine-synthesizing protein" evidence="13">
    <location>
        <begin position="7"/>
        <end position="66"/>
    </location>
</feature>
<comment type="caution">
    <text evidence="14">The sequence shown here is derived from an EMBL/GenBank/DDBJ whole genome shotgun (WGS) entry which is preliminary data.</text>
</comment>
<dbReference type="SUPFAM" id="SSF111278">
    <property type="entry name" value="SSo0622-like"/>
    <property type="match status" value="2"/>
</dbReference>
<sequence>MAAFRQRKAQRLARADASRKGALDERAAAVVQLLNGRARFCTTSSCSGRLVLAQGSAAVSPAAARRRRGAGRARRRRGARRGSGALEGPGSRGPPGRGGAAGGRLRRCLSLAAGRGGGGTRGFARVGAAQARGAVPRAPRGVRALAAAGAPGRRLGAPRAKRPRRGRGAARSRLRRGKRPSVVRRLPLFVAEINSCEIPKKNCTWLMVTHETCIKDDVMTALEKATGDVVLKFEPFVLHVLCQELQDAQLLHSVAVDSGFRNSGITVGRGGKIMMAVRSTHCLEVPLSHKGKLMVSEEYIEFLIHVANRKMEENTRRIDRFYKRLELALKTAISADNSPSEETEKNRSVYVHRRKRKTIQEQDVHTVPKDHNEELEPEDDRESNLDIFAEIMI</sequence>
<protein>
    <recommendedName>
        <fullName evidence="4">tRNA wybutosine-synthesizing protein 3 homolog</fullName>
        <ecNumber evidence="3">2.1.1.282</ecNumber>
    </recommendedName>
    <alternativeName>
        <fullName evidence="10">tRNA(Phe) 7-((3-amino-3-carboxypropyl)-4-demethylwyosine(37)-N(4))-methyltransferase</fullName>
    </alternativeName>
</protein>
<evidence type="ECO:0000256" key="12">
    <source>
        <dbReference type="SAM" id="MobiDB-lite"/>
    </source>
</evidence>